<organism evidence="2 3">
    <name type="scientific">Micromonospora haikouensis</name>
    <dbReference type="NCBI Taxonomy" id="686309"/>
    <lineage>
        <taxon>Bacteria</taxon>
        <taxon>Bacillati</taxon>
        <taxon>Actinomycetota</taxon>
        <taxon>Actinomycetes</taxon>
        <taxon>Micromonosporales</taxon>
        <taxon>Micromonosporaceae</taxon>
        <taxon>Micromonospora</taxon>
    </lineage>
</organism>
<proteinExistence type="predicted"/>
<protein>
    <recommendedName>
        <fullName evidence="4">Secreted protein</fullName>
    </recommendedName>
</protein>
<dbReference type="Proteomes" id="UP000199375">
    <property type="component" value="Unassembled WGS sequence"/>
</dbReference>
<gene>
    <name evidence="2" type="ORF">GA0070558_12243</name>
</gene>
<reference evidence="2 3" key="1">
    <citation type="submission" date="2016-06" db="EMBL/GenBank/DDBJ databases">
        <authorList>
            <person name="Kjaerup R.B."/>
            <person name="Dalgaard T.S."/>
            <person name="Juul-Madsen H.R."/>
        </authorList>
    </citation>
    <scope>NUCLEOTIDE SEQUENCE [LARGE SCALE GENOMIC DNA]</scope>
    <source>
        <strain evidence="2 3">DSM 45626</strain>
    </source>
</reference>
<name>A0A1C4X6K3_9ACTN</name>
<feature type="chain" id="PRO_5008707636" description="Secreted protein" evidence="1">
    <location>
        <begin position="28"/>
        <end position="152"/>
    </location>
</feature>
<accession>A0A1C4X6K3</accession>
<feature type="signal peptide" evidence="1">
    <location>
        <begin position="1"/>
        <end position="27"/>
    </location>
</feature>
<sequence length="152" mass="16399">MRVSVRIFGVGVASAALLVASPMPAMAEDGSVYARVWTYPSGGSGEGGETRADLNFTSARSVTYNNWTINDICPGDNYRVIARARAQLRDGSWANGTWHEDDGTCDSDAWGPYDGKELNTSRDIMKAGLQVCVDLGPSLKCEAEYRDNGHTS</sequence>
<keyword evidence="1" id="KW-0732">Signal</keyword>
<evidence type="ECO:0008006" key="4">
    <source>
        <dbReference type="Google" id="ProtNLM"/>
    </source>
</evidence>
<evidence type="ECO:0000313" key="3">
    <source>
        <dbReference type="Proteomes" id="UP000199375"/>
    </source>
</evidence>
<evidence type="ECO:0000256" key="1">
    <source>
        <dbReference type="SAM" id="SignalP"/>
    </source>
</evidence>
<evidence type="ECO:0000313" key="2">
    <source>
        <dbReference type="EMBL" id="SCF04062.1"/>
    </source>
</evidence>
<dbReference type="AlphaFoldDB" id="A0A1C4X6K3"/>
<dbReference type="EMBL" id="FMCW01000022">
    <property type="protein sequence ID" value="SCF04062.1"/>
    <property type="molecule type" value="Genomic_DNA"/>
</dbReference>
<dbReference type="RefSeq" id="WP_141722281.1">
    <property type="nucleotide sequence ID" value="NZ_CBDREH010000006.1"/>
</dbReference>